<evidence type="ECO:0000313" key="1">
    <source>
        <dbReference type="EMBL" id="OGG52320.1"/>
    </source>
</evidence>
<dbReference type="SUPFAM" id="SSF52518">
    <property type="entry name" value="Thiamin diphosphate-binding fold (THDP-binding)"/>
    <property type="match status" value="1"/>
</dbReference>
<dbReference type="Gene3D" id="3.40.50.970">
    <property type="match status" value="2"/>
</dbReference>
<accession>A0A1F6CTC1</accession>
<reference evidence="1 2" key="1">
    <citation type="journal article" date="2016" name="Nat. Commun.">
        <title>Thousands of microbial genomes shed light on interconnected biogeochemical processes in an aquifer system.</title>
        <authorList>
            <person name="Anantharaman K."/>
            <person name="Brown C.T."/>
            <person name="Hug L.A."/>
            <person name="Sharon I."/>
            <person name="Castelle C.J."/>
            <person name="Probst A.J."/>
            <person name="Thomas B.C."/>
            <person name="Singh A."/>
            <person name="Wilkins M.J."/>
            <person name="Karaoz U."/>
            <person name="Brodie E.L."/>
            <person name="Williams K.H."/>
            <person name="Hubbard S.S."/>
            <person name="Banfield J.F."/>
        </authorList>
    </citation>
    <scope>NUCLEOTIDE SEQUENCE [LARGE SCALE GENOMIC DNA]</scope>
    <source>
        <strain evidence="2">RIFCSPLOWO2_12_FULL_64_10</strain>
    </source>
</reference>
<dbReference type="Gene3D" id="3.40.50.1220">
    <property type="entry name" value="TPP-binding domain"/>
    <property type="match status" value="1"/>
</dbReference>
<dbReference type="AlphaFoldDB" id="A0A1F6CTC1"/>
<dbReference type="Proteomes" id="UP000178606">
    <property type="component" value="Unassembled WGS sequence"/>
</dbReference>
<sequence>MVQTVGVCLVSSDTALLEDLSFTVERLASFRAAGAGERLPLAARDGRPDELGECALLQSVMANASRYLTARGVAPCPELRLLHYPSAAAAMENLAGLDEPLSVEFFVVDATVLAPGQSQPAELNAVLEALLTACQGRGRGQPLRLSPASVLVYLPAQAQPALHRYSHGNLQLRLLGTERQARRADLLRLLMDHLEHAHLNRLLARAMQAHLPPGRVAVEINRYMRQHWGEQWDVHYYTGSMVASLIDSLQSLQAGTAVRCFSACNEHALAVSALAAWQMFRRAYVIVVTSGMIDEFRGTLANLARAGAPGLIVCAESPRASWFAFQGTLDVDNDGHAVIAARGLPSVFISRPDEIAAQLEQAFSLLNQRANPVFVFATQPVLESRAGGGDPISPRPPPLPTGGGASAELDAVMRLINDEPVHILWQCGALSKDERELVYAVTERAGIMLADSLLHPGSVAPYCRGKRVRNYLGALAMYGFGRRVHAFMHDGDELNSPDEQCVFFLKSKLDQAATPFSEGRIKRQLRVVQVNRQARHISPFTDIALVMPVADFLRTVAARLNVAPEVLNHRRAKLDSLSRLPEAAPVDRIPTSPMTPNYFFHRLGQLVTQLIEQQGYHYLGVYDVGRGGISAVRNVPRTGPGFSGWYGRALMGDALTALPYLAAASRQNLLAFVGDGARALVPNIEHRLAGCLASNPLGSTLSVTLFYINNGVLSLIQTYLDKRYTLNGKEQVTLPPVPCEGRLASADGVVVDRHSLFAFDEDAVGEALTARGRVTIFEVAVTHNSDGDGLSLLSESAWSRQ</sequence>
<evidence type="ECO:0000313" key="2">
    <source>
        <dbReference type="Proteomes" id="UP000178606"/>
    </source>
</evidence>
<protein>
    <submittedName>
        <fullName evidence="1">Decarboxylase</fullName>
    </submittedName>
</protein>
<gene>
    <name evidence="1" type="ORF">A3F84_19735</name>
</gene>
<proteinExistence type="predicted"/>
<dbReference type="InterPro" id="IPR029061">
    <property type="entry name" value="THDP-binding"/>
</dbReference>
<comment type="caution">
    <text evidence="1">The sequence shown here is derived from an EMBL/GenBank/DDBJ whole genome shotgun (WGS) entry which is preliminary data.</text>
</comment>
<organism evidence="1 2">
    <name type="scientific">Handelsmanbacteria sp. (strain RIFCSPLOWO2_12_FULL_64_10)</name>
    <dbReference type="NCBI Taxonomy" id="1817868"/>
    <lineage>
        <taxon>Bacteria</taxon>
        <taxon>Candidatus Handelsmaniibacteriota</taxon>
    </lineage>
</organism>
<dbReference type="EMBL" id="MFKF01000142">
    <property type="protein sequence ID" value="OGG52320.1"/>
    <property type="molecule type" value="Genomic_DNA"/>
</dbReference>
<name>A0A1F6CTC1_HANXR</name>